<dbReference type="InterPro" id="IPR015655">
    <property type="entry name" value="PP2C"/>
</dbReference>
<dbReference type="InterPro" id="IPR001932">
    <property type="entry name" value="PPM-type_phosphatase-like_dom"/>
</dbReference>
<dbReference type="PROSITE" id="PS51746">
    <property type="entry name" value="PPM_2"/>
    <property type="match status" value="1"/>
</dbReference>
<evidence type="ECO:0000313" key="3">
    <source>
        <dbReference type="Proteomes" id="UP001172457"/>
    </source>
</evidence>
<sequence length="237" mass="25886">MVMVAEFCSSHLHEKVFEFWEAQYSMDTSIGTMEAILTKAFQYVDDLVAETFDENVGSTAVVVLVTHTHLITANCGDSRAVLSRGGEAIPLSVDHKPDVSEERSRIESLGGLVLDYPCPWVYGILAMSPAIGMCIVGTYMNLILHPWVIPIPEVRCVERAMDDECVIIATDGLWDMVSSDETARIATHVLPTRRGRGGSKIAVEVAAVHLMKLAIKRGSSDNISVIVADLKSPQPMV</sequence>
<dbReference type="SUPFAM" id="SSF81606">
    <property type="entry name" value="PP2C-like"/>
    <property type="match status" value="1"/>
</dbReference>
<protein>
    <recommendedName>
        <fullName evidence="1">PPM-type phosphatase domain-containing protein</fullName>
    </recommendedName>
</protein>
<proteinExistence type="predicted"/>
<dbReference type="AlphaFoldDB" id="A0AA38T9Q7"/>
<evidence type="ECO:0000259" key="1">
    <source>
        <dbReference type="PROSITE" id="PS51746"/>
    </source>
</evidence>
<dbReference type="SMART" id="SM00332">
    <property type="entry name" value="PP2Cc"/>
    <property type="match status" value="1"/>
</dbReference>
<feature type="domain" description="PPM-type phosphatase" evidence="1">
    <location>
        <begin position="1"/>
        <end position="230"/>
    </location>
</feature>
<keyword evidence="3" id="KW-1185">Reference proteome</keyword>
<dbReference type="Proteomes" id="UP001172457">
    <property type="component" value="Chromosome 4"/>
</dbReference>
<dbReference type="InterPro" id="IPR036457">
    <property type="entry name" value="PPM-type-like_dom_sf"/>
</dbReference>
<gene>
    <name evidence="2" type="ORF">OSB04_015201</name>
</gene>
<dbReference type="Pfam" id="PF00481">
    <property type="entry name" value="PP2C"/>
    <property type="match status" value="1"/>
</dbReference>
<dbReference type="GO" id="GO:0004722">
    <property type="term" value="F:protein serine/threonine phosphatase activity"/>
    <property type="evidence" value="ECO:0007669"/>
    <property type="project" value="InterPro"/>
</dbReference>
<evidence type="ECO:0000313" key="2">
    <source>
        <dbReference type="EMBL" id="KAJ9551156.1"/>
    </source>
</evidence>
<dbReference type="PANTHER" id="PTHR47992">
    <property type="entry name" value="PROTEIN PHOSPHATASE"/>
    <property type="match status" value="1"/>
</dbReference>
<dbReference type="EMBL" id="JARYMX010000004">
    <property type="protein sequence ID" value="KAJ9551156.1"/>
    <property type="molecule type" value="Genomic_DNA"/>
</dbReference>
<reference evidence="2" key="1">
    <citation type="submission" date="2023-03" db="EMBL/GenBank/DDBJ databases">
        <title>Chromosome-scale reference genome and RAD-based genetic map of yellow starthistle (Centaurea solstitialis) reveal putative structural variation and QTLs associated with invader traits.</title>
        <authorList>
            <person name="Reatini B."/>
            <person name="Cang F.A."/>
            <person name="Jiang Q."/>
            <person name="Mckibben M.T.W."/>
            <person name="Barker M.S."/>
            <person name="Rieseberg L.H."/>
            <person name="Dlugosch K.M."/>
        </authorList>
    </citation>
    <scope>NUCLEOTIDE SEQUENCE</scope>
    <source>
        <strain evidence="2">CAN-66</strain>
        <tissue evidence="2">Leaf</tissue>
    </source>
</reference>
<name>A0AA38T9Q7_9ASTR</name>
<dbReference type="Gene3D" id="3.60.40.10">
    <property type="entry name" value="PPM-type phosphatase domain"/>
    <property type="match status" value="1"/>
</dbReference>
<accession>A0AA38T9Q7</accession>
<dbReference type="CDD" id="cd00143">
    <property type="entry name" value="PP2Cc"/>
    <property type="match status" value="1"/>
</dbReference>
<organism evidence="2 3">
    <name type="scientific">Centaurea solstitialis</name>
    <name type="common">yellow star-thistle</name>
    <dbReference type="NCBI Taxonomy" id="347529"/>
    <lineage>
        <taxon>Eukaryota</taxon>
        <taxon>Viridiplantae</taxon>
        <taxon>Streptophyta</taxon>
        <taxon>Embryophyta</taxon>
        <taxon>Tracheophyta</taxon>
        <taxon>Spermatophyta</taxon>
        <taxon>Magnoliopsida</taxon>
        <taxon>eudicotyledons</taxon>
        <taxon>Gunneridae</taxon>
        <taxon>Pentapetalae</taxon>
        <taxon>asterids</taxon>
        <taxon>campanulids</taxon>
        <taxon>Asterales</taxon>
        <taxon>Asteraceae</taxon>
        <taxon>Carduoideae</taxon>
        <taxon>Cardueae</taxon>
        <taxon>Centaureinae</taxon>
        <taxon>Centaurea</taxon>
    </lineage>
</organism>
<comment type="caution">
    <text evidence="2">The sequence shown here is derived from an EMBL/GenBank/DDBJ whole genome shotgun (WGS) entry which is preliminary data.</text>
</comment>